<keyword evidence="9" id="KW-1185">Reference proteome</keyword>
<evidence type="ECO:0000256" key="2">
    <source>
        <dbReference type="ARBA" id="ARBA00022722"/>
    </source>
</evidence>
<reference evidence="8 9" key="1">
    <citation type="submission" date="2012-05" db="EMBL/GenBank/DDBJ databases">
        <authorList>
            <person name="Weinstock G."/>
            <person name="Sodergren E."/>
            <person name="Lobos E.A."/>
            <person name="Fulton L."/>
            <person name="Fulton R."/>
            <person name="Courtney L."/>
            <person name="Fronick C."/>
            <person name="O'Laughlin M."/>
            <person name="Godfrey J."/>
            <person name="Wilson R.M."/>
            <person name="Miner T."/>
            <person name="Farmer C."/>
            <person name="Delehaunty K."/>
            <person name="Cordes M."/>
            <person name="Minx P."/>
            <person name="Tomlinson C."/>
            <person name="Chen J."/>
            <person name="Wollam A."/>
            <person name="Pepin K.H."/>
            <person name="Bhonagiri V."/>
            <person name="Zhang X."/>
            <person name="Suruliraj S."/>
            <person name="Warren W."/>
            <person name="Mitreva M."/>
            <person name="Mardis E.R."/>
            <person name="Wilson R.K."/>
        </authorList>
    </citation>
    <scope>NUCLEOTIDE SEQUENCE [LARGE SCALE GENOMIC DNA]</scope>
    <source>
        <strain evidence="8 9">F0055</strain>
    </source>
</reference>
<keyword evidence="4 5" id="KW-0269">Exonuclease</keyword>
<keyword evidence="3 5" id="KW-0378">Hydrolase</keyword>
<evidence type="ECO:0000313" key="8">
    <source>
        <dbReference type="EMBL" id="EKY03449.1"/>
    </source>
</evidence>
<dbReference type="STRING" id="1127699.HMPREF9151_00382"/>
<dbReference type="RefSeq" id="WP_009161538.1">
    <property type="nucleotide sequence ID" value="NZ_KB290967.1"/>
</dbReference>
<gene>
    <name evidence="8" type="ORF">HMPREF9151_00382</name>
</gene>
<dbReference type="GO" id="GO:0003676">
    <property type="term" value="F:nucleic acid binding"/>
    <property type="evidence" value="ECO:0007669"/>
    <property type="project" value="InterPro"/>
</dbReference>
<evidence type="ECO:0000259" key="7">
    <source>
        <dbReference type="Pfam" id="PF13742"/>
    </source>
</evidence>
<dbReference type="Proteomes" id="UP000010433">
    <property type="component" value="Unassembled WGS sequence"/>
</dbReference>
<dbReference type="EMBL" id="AMEP01000036">
    <property type="protein sequence ID" value="EKY03449.1"/>
    <property type="molecule type" value="Genomic_DNA"/>
</dbReference>
<comment type="similarity">
    <text evidence="5">Belongs to the XseA family.</text>
</comment>
<dbReference type="InterPro" id="IPR020579">
    <property type="entry name" value="Exonuc_VII_lsu_C"/>
</dbReference>
<dbReference type="GO" id="GO:0008855">
    <property type="term" value="F:exodeoxyribonuclease VII activity"/>
    <property type="evidence" value="ECO:0007669"/>
    <property type="project" value="UniProtKB-UniRule"/>
</dbReference>
<dbReference type="PATRIC" id="fig|1127699.3.peg.346"/>
<evidence type="ECO:0000256" key="3">
    <source>
        <dbReference type="ARBA" id="ARBA00022801"/>
    </source>
</evidence>
<evidence type="ECO:0000313" key="9">
    <source>
        <dbReference type="Proteomes" id="UP000010433"/>
    </source>
</evidence>
<dbReference type="GO" id="GO:0005737">
    <property type="term" value="C:cytoplasm"/>
    <property type="evidence" value="ECO:0007669"/>
    <property type="project" value="UniProtKB-SubCell"/>
</dbReference>
<dbReference type="InterPro" id="IPR025824">
    <property type="entry name" value="OB-fold_nuc-bd_dom"/>
</dbReference>
<dbReference type="InterPro" id="IPR003753">
    <property type="entry name" value="Exonuc_VII_L"/>
</dbReference>
<dbReference type="AlphaFoldDB" id="L1NIV7"/>
<dbReference type="NCBIfam" id="TIGR00237">
    <property type="entry name" value="xseA"/>
    <property type="match status" value="1"/>
</dbReference>
<comment type="caution">
    <text evidence="8">The sequence shown here is derived from an EMBL/GenBank/DDBJ whole genome shotgun (WGS) entry which is preliminary data.</text>
</comment>
<keyword evidence="2 5" id="KW-0540">Nuclease</keyword>
<organism evidence="8 9">
    <name type="scientific">Hoylesella saccharolytica F0055</name>
    <dbReference type="NCBI Taxonomy" id="1127699"/>
    <lineage>
        <taxon>Bacteria</taxon>
        <taxon>Pseudomonadati</taxon>
        <taxon>Bacteroidota</taxon>
        <taxon>Bacteroidia</taxon>
        <taxon>Bacteroidales</taxon>
        <taxon>Prevotellaceae</taxon>
        <taxon>Hoylesella</taxon>
    </lineage>
</organism>
<keyword evidence="1" id="KW-0963">Cytoplasm</keyword>
<dbReference type="EC" id="3.1.11.6" evidence="5"/>
<accession>L1NIV7</accession>
<name>L1NIV7_9BACT</name>
<protein>
    <recommendedName>
        <fullName evidence="5">Exodeoxyribonuclease 7 large subunit</fullName>
        <ecNumber evidence="5">3.1.11.6</ecNumber>
    </recommendedName>
</protein>
<dbReference type="GO" id="GO:0006308">
    <property type="term" value="P:DNA catabolic process"/>
    <property type="evidence" value="ECO:0007669"/>
    <property type="project" value="UniProtKB-UniRule"/>
</dbReference>
<evidence type="ECO:0000259" key="6">
    <source>
        <dbReference type="Pfam" id="PF02601"/>
    </source>
</evidence>
<dbReference type="Pfam" id="PF02601">
    <property type="entry name" value="Exonuc_VII_L"/>
    <property type="match status" value="1"/>
</dbReference>
<evidence type="ECO:0000256" key="4">
    <source>
        <dbReference type="ARBA" id="ARBA00022839"/>
    </source>
</evidence>
<feature type="domain" description="OB-fold nucleic acid binding" evidence="7">
    <location>
        <begin position="6"/>
        <end position="112"/>
    </location>
</feature>
<evidence type="ECO:0000256" key="1">
    <source>
        <dbReference type="ARBA" id="ARBA00022490"/>
    </source>
</evidence>
<evidence type="ECO:0000256" key="5">
    <source>
        <dbReference type="RuleBase" id="RU004355"/>
    </source>
</evidence>
<dbReference type="Pfam" id="PF13742">
    <property type="entry name" value="tRNA_anti_2"/>
    <property type="match status" value="1"/>
</dbReference>
<dbReference type="GO" id="GO:0009318">
    <property type="term" value="C:exodeoxyribonuclease VII complex"/>
    <property type="evidence" value="ECO:0007669"/>
    <property type="project" value="UniProtKB-UniRule"/>
</dbReference>
<proteinExistence type="inferred from homology"/>
<dbReference type="CDD" id="cd04489">
    <property type="entry name" value="ExoVII_LU_OBF"/>
    <property type="match status" value="1"/>
</dbReference>
<dbReference type="HOGENOM" id="CLU_023625_4_2_10"/>
<comment type="catalytic activity">
    <reaction evidence="5">
        <text>Exonucleolytic cleavage in either 5'- to 3'- or 3'- to 5'-direction to yield nucleoside 5'-phosphates.</text>
        <dbReference type="EC" id="3.1.11.6"/>
    </reaction>
</comment>
<dbReference type="PANTHER" id="PTHR30008:SF0">
    <property type="entry name" value="EXODEOXYRIBONUCLEASE 7 LARGE SUBUNIT"/>
    <property type="match status" value="1"/>
</dbReference>
<comment type="subcellular location">
    <subcellularLocation>
        <location evidence="5">Cytoplasm</location>
    </subcellularLocation>
</comment>
<sequence length="434" mass="49943">MMTKALTLYELNQMVHETITISMPDEYWVEAEISDIREVRGHCYMELIQKDEYGNTPLARASAKCWKNKWMYISPHFERITGHILRAGMKILVQVYADFHETYGFSWIITDIDPTFTMGDMARKRQDIIRRLQEAGVLELQKELSLPLFTQRIAVISSEQAAGYGDFCNQLAENDYGFQFKLSLFRSIMQGEQIESSIISALNEINRQIDHFDVVVIIRGGGSTSDLSGFDSLLLAENVANFPLPVITGIGHDRDESVLDLVSHIRVKTPTAVATLLIDHLIEVYNRISDAQEELIQMVQRRIEIEKMRLNIISEKVPVLFSFMSNRQNAWFDNLFLRIQNAITNRIRQTEQHLNSLSEMLSPLYEHIRIRENHRLEILQQKIKAQDPMLILNRGYSITTLNGHVIRNAKNLKKGDILCTQMAKGKVTSIVKET</sequence>
<dbReference type="PANTHER" id="PTHR30008">
    <property type="entry name" value="EXODEOXYRIBONUCLEASE 7 LARGE SUBUNIT"/>
    <property type="match status" value="1"/>
</dbReference>
<feature type="domain" description="Exonuclease VII large subunit C-terminal" evidence="6">
    <location>
        <begin position="139"/>
        <end position="429"/>
    </location>
</feature>